<keyword evidence="5" id="KW-0548">Nucleotidyltransferase</keyword>
<dbReference type="RefSeq" id="WP_062188633.1">
    <property type="nucleotide sequence ID" value="NZ_CP053676.1"/>
</dbReference>
<dbReference type="GeneID" id="301709324"/>
<feature type="binding site" evidence="3">
    <location>
        <begin position="256"/>
        <end position="257"/>
    </location>
    <ligand>
        <name>ATP</name>
        <dbReference type="ChEBI" id="CHEBI:30616"/>
    </ligand>
</feature>
<evidence type="ECO:0000256" key="1">
    <source>
        <dbReference type="PIRSR" id="PIRSR038925-1"/>
    </source>
</evidence>
<dbReference type="Pfam" id="PF13784">
    <property type="entry name" value="Fic_N"/>
    <property type="match status" value="1"/>
</dbReference>
<proteinExistence type="predicted"/>
<dbReference type="PATRIC" id="fig|1789004.3.peg.2541"/>
<keyword evidence="1" id="KW-0067">ATP-binding</keyword>
<dbReference type="PROSITE" id="PS51459">
    <property type="entry name" value="FIDO"/>
    <property type="match status" value="1"/>
</dbReference>
<evidence type="ECO:0000256" key="3">
    <source>
        <dbReference type="PIRSR" id="PIRSR640198-2"/>
    </source>
</evidence>
<feature type="active site" evidence="2">
    <location>
        <position position="214"/>
    </location>
</feature>
<dbReference type="PANTHER" id="PTHR13504:SF38">
    <property type="entry name" value="FIDO DOMAIN-CONTAINING PROTEIN"/>
    <property type="match status" value="1"/>
</dbReference>
<protein>
    <submittedName>
        <fullName evidence="5">Adenosine monophosphate-protein transferase SoFic</fullName>
        <ecNumber evidence="5">2.7.7.-</ecNumber>
    </submittedName>
</protein>
<evidence type="ECO:0000313" key="5">
    <source>
        <dbReference type="EMBL" id="KXW57084.1"/>
    </source>
</evidence>
<sequence>MKPFNSRAGKTVPQGTGYLAYVTAPLPPNPPVLFDAEMIRILSEADLALGQLSGISSLLPNPDLFVAMYVKKEAVLSSQIEGIQCTLDEVLQHEKDAEGVRTKAIGEVVNYVNAMNYGIKRLETLPLSLRLIREIHGHLLHGVRGEHKDPGEFRRTQNWIGPQGCTLATATFVPPPVPDMMESLANLELFLHDRTSMPLTVQCALIHAQFETIHPFLDGNGRVGRLMVSLLLHERSVLKQPLLYISLFLKENRAEYYDRLMDVRRNGNWEGWVKFFLTGIAQVSNEAAVTAQRIVKFREETMIKARAFGKNELALVDLLFEYPIIDIRTAERLLDCTYVTASTSLQNLAKDGCVKEVTGQKRNRLYKFVGYLDLFEPEARIDRLDHA</sequence>
<name>A0A149VVY3_9PROT</name>
<dbReference type="Proteomes" id="UP000075653">
    <property type="component" value="Unassembled WGS sequence"/>
</dbReference>
<dbReference type="EMBL" id="LRRD01000130">
    <property type="protein sequence ID" value="KXW57084.1"/>
    <property type="molecule type" value="Genomic_DNA"/>
</dbReference>
<dbReference type="InterPro" id="IPR036597">
    <property type="entry name" value="Fido-like_dom_sf"/>
</dbReference>
<comment type="caution">
    <text evidence="5">The sequence shown here is derived from an EMBL/GenBank/DDBJ whole genome shotgun (WGS) entry which is preliminary data.</text>
</comment>
<keyword evidence="6" id="KW-1185">Reference proteome</keyword>
<dbReference type="GO" id="GO:0016779">
    <property type="term" value="F:nucleotidyltransferase activity"/>
    <property type="evidence" value="ECO:0007669"/>
    <property type="project" value="UniProtKB-KW"/>
</dbReference>
<dbReference type="Pfam" id="PF02661">
    <property type="entry name" value="Fic"/>
    <property type="match status" value="1"/>
</dbReference>
<feature type="binding site" evidence="1">
    <location>
        <begin position="219"/>
        <end position="225"/>
    </location>
    <ligand>
        <name>ATP</name>
        <dbReference type="ChEBI" id="CHEBI:30616"/>
    </ligand>
</feature>
<keyword evidence="5" id="KW-0808">Transferase</keyword>
<dbReference type="PANTHER" id="PTHR13504">
    <property type="entry name" value="FIDO DOMAIN-CONTAINING PROTEIN DDB_G0283145"/>
    <property type="match status" value="1"/>
</dbReference>
<dbReference type="InterPro" id="IPR003812">
    <property type="entry name" value="Fido"/>
</dbReference>
<feature type="domain" description="Fido" evidence="4">
    <location>
        <begin position="127"/>
        <end position="278"/>
    </location>
</feature>
<dbReference type="GO" id="GO:0005524">
    <property type="term" value="F:ATP binding"/>
    <property type="evidence" value="ECO:0007669"/>
    <property type="project" value="UniProtKB-KW"/>
</dbReference>
<dbReference type="PIRSF" id="PIRSF038925">
    <property type="entry name" value="AMP-prot_trans"/>
    <property type="match status" value="1"/>
</dbReference>
<keyword evidence="1" id="KW-0547">Nucleotide-binding</keyword>
<feature type="binding site" evidence="3">
    <location>
        <begin position="218"/>
        <end position="225"/>
    </location>
    <ligand>
        <name>ATP</name>
        <dbReference type="ChEBI" id="CHEBI:30616"/>
    </ligand>
</feature>
<gene>
    <name evidence="5" type="ORF">FEMY_23970</name>
</gene>
<evidence type="ECO:0000259" key="4">
    <source>
        <dbReference type="PROSITE" id="PS51459"/>
    </source>
</evidence>
<evidence type="ECO:0000256" key="2">
    <source>
        <dbReference type="PIRSR" id="PIRSR640198-1"/>
    </source>
</evidence>
<feature type="binding site" evidence="1">
    <location>
        <position position="256"/>
    </location>
    <ligand>
        <name>ATP</name>
        <dbReference type="ChEBI" id="CHEBI:30616"/>
    </ligand>
</feature>
<dbReference type="EC" id="2.7.7.-" evidence="5"/>
<dbReference type="InterPro" id="IPR026287">
    <property type="entry name" value="SoFic-like"/>
</dbReference>
<dbReference type="InterPro" id="IPR025758">
    <property type="entry name" value="Fic/DOC_N"/>
</dbReference>
<dbReference type="InterPro" id="IPR040198">
    <property type="entry name" value="Fido_containing"/>
</dbReference>
<dbReference type="SUPFAM" id="SSF140931">
    <property type="entry name" value="Fic-like"/>
    <property type="match status" value="1"/>
</dbReference>
<dbReference type="Gene3D" id="1.10.3290.10">
    <property type="entry name" value="Fido-like domain"/>
    <property type="match status" value="1"/>
</dbReference>
<reference evidence="5 6" key="1">
    <citation type="submission" date="2016-01" db="EMBL/GenBank/DDBJ databases">
        <title>Genome sequence of the acidophilic iron oxidising Ferrovum strain Z-31.</title>
        <authorList>
            <person name="Poehlein A."/>
            <person name="Ullrich S.R."/>
            <person name="Schloemann M."/>
            <person name="Muehling M."/>
            <person name="Daniel R."/>
        </authorList>
    </citation>
    <scope>NUCLEOTIDE SEQUENCE [LARGE SCALE GENOMIC DNA]</scope>
    <source>
        <strain evidence="5 6">Z-31</strain>
    </source>
</reference>
<accession>A0A149VVY3</accession>
<dbReference type="AlphaFoldDB" id="A0A149VVY3"/>
<evidence type="ECO:0000313" key="6">
    <source>
        <dbReference type="Proteomes" id="UP000075653"/>
    </source>
</evidence>
<dbReference type="STRING" id="1789004.FEMY_23970"/>
<organism evidence="5 6">
    <name type="scientific">Ferrovum myxofaciens</name>
    <dbReference type="NCBI Taxonomy" id="416213"/>
    <lineage>
        <taxon>Bacteria</taxon>
        <taxon>Pseudomonadati</taxon>
        <taxon>Pseudomonadota</taxon>
        <taxon>Betaproteobacteria</taxon>
        <taxon>Ferrovales</taxon>
        <taxon>Ferrovaceae</taxon>
        <taxon>Ferrovum</taxon>
    </lineage>
</organism>
<feature type="binding site" evidence="1">
    <location>
        <position position="81"/>
    </location>
    <ligand>
        <name>ATP</name>
        <dbReference type="ChEBI" id="CHEBI:30616"/>
    </ligand>
</feature>
<feature type="binding site" evidence="1">
    <location>
        <position position="214"/>
    </location>
    <ligand>
        <name>ATP</name>
        <dbReference type="ChEBI" id="CHEBI:30616"/>
    </ligand>
</feature>